<feature type="transmembrane region" description="Helical" evidence="1">
    <location>
        <begin position="92"/>
        <end position="110"/>
    </location>
</feature>
<keyword evidence="1" id="KW-0812">Transmembrane</keyword>
<keyword evidence="1" id="KW-1133">Transmembrane helix</keyword>
<keyword evidence="3" id="KW-1185">Reference proteome</keyword>
<dbReference type="Proteomes" id="UP000183967">
    <property type="component" value="Unassembled WGS sequence"/>
</dbReference>
<sequence>MKISVLEVIKKIEFEYKDLTISTFGVDEVLVDINNVRDSNKFLQLIKVFLISLILFIGAGLAIINFHADVNMEKSHKIIYYLITGKKTDNPLTLQIAYSLGIGIGMTIFLNQFGKKGEKEPSPLEIEMYKFKKDIDDYKMNNKNES</sequence>
<organism evidence="2 3">
    <name type="scientific">Caloranaerobacter azorensis DSM 13643</name>
    <dbReference type="NCBI Taxonomy" id="1121264"/>
    <lineage>
        <taxon>Bacteria</taxon>
        <taxon>Bacillati</taxon>
        <taxon>Bacillota</taxon>
        <taxon>Tissierellia</taxon>
        <taxon>Tissierellales</taxon>
        <taxon>Thermohalobacteraceae</taxon>
        <taxon>Caloranaerobacter</taxon>
    </lineage>
</organism>
<gene>
    <name evidence="2" type="ORF">SAMN02745135_01786</name>
</gene>
<evidence type="ECO:0000313" key="3">
    <source>
        <dbReference type="Proteomes" id="UP000183967"/>
    </source>
</evidence>
<accession>A0A1M5V7G0</accession>
<feature type="transmembrane region" description="Helical" evidence="1">
    <location>
        <begin position="45"/>
        <end position="66"/>
    </location>
</feature>
<dbReference type="AlphaFoldDB" id="A0A1M5V7G0"/>
<dbReference type="EMBL" id="FQXO01000051">
    <property type="protein sequence ID" value="SHH71161.1"/>
    <property type="molecule type" value="Genomic_DNA"/>
</dbReference>
<reference evidence="3" key="1">
    <citation type="submission" date="2016-11" db="EMBL/GenBank/DDBJ databases">
        <authorList>
            <person name="Varghese N."/>
            <person name="Submissions S."/>
        </authorList>
    </citation>
    <scope>NUCLEOTIDE SEQUENCE [LARGE SCALE GENOMIC DNA]</scope>
    <source>
        <strain evidence="3">DSM 13643</strain>
    </source>
</reference>
<evidence type="ECO:0000256" key="1">
    <source>
        <dbReference type="SAM" id="Phobius"/>
    </source>
</evidence>
<name>A0A1M5V7G0_9FIRM</name>
<keyword evidence="1" id="KW-0472">Membrane</keyword>
<evidence type="ECO:0000313" key="2">
    <source>
        <dbReference type="EMBL" id="SHH71161.1"/>
    </source>
</evidence>
<protein>
    <submittedName>
        <fullName evidence="2">Stage V sporulation protein AA</fullName>
    </submittedName>
</protein>
<proteinExistence type="predicted"/>